<gene>
    <name evidence="2" type="ORF">CJD38_06870</name>
</gene>
<dbReference type="InterPro" id="IPR050179">
    <property type="entry name" value="Trans_hexapeptide_repeat"/>
</dbReference>
<dbReference type="AlphaFoldDB" id="A0A2T5MIH1"/>
<evidence type="ECO:0000313" key="3">
    <source>
        <dbReference type="Proteomes" id="UP000244248"/>
    </source>
</evidence>
<name>A0A2T5MIH1_9GAMM</name>
<proteinExistence type="inferred from homology"/>
<dbReference type="Gene3D" id="2.160.10.10">
    <property type="entry name" value="Hexapeptide repeat proteins"/>
    <property type="match status" value="1"/>
</dbReference>
<comment type="caution">
    <text evidence="2">The sequence shown here is derived from an EMBL/GenBank/DDBJ whole genome shotgun (WGS) entry which is preliminary data.</text>
</comment>
<dbReference type="Proteomes" id="UP000244248">
    <property type="component" value="Unassembled WGS sequence"/>
</dbReference>
<dbReference type="InterPro" id="IPR001451">
    <property type="entry name" value="Hexapep"/>
</dbReference>
<dbReference type="PANTHER" id="PTHR43300">
    <property type="entry name" value="ACETYLTRANSFERASE"/>
    <property type="match status" value="1"/>
</dbReference>
<evidence type="ECO:0008006" key="4">
    <source>
        <dbReference type="Google" id="ProtNLM"/>
    </source>
</evidence>
<sequence length="257" mass="27682">MRKSPKKLLTALAAVLLPSFFLRPVLRLLGHRVAASARIGFSLLWVDKICLDQHTRVGHLNLLVVKRLVLRERAYIGRQNVVLGPISIDLAPQGAIGNANKIVRGRQGLVTSGPSRLYLGRVAKITGGHRIDCTTSISIGDYSTIAGVGCQVWTHGYVHDTSGPGRYRIDGKVFIGDNVYIGAGCIISMGVRIGNGVIVGAGTTVARDLDEPGLYVSAAIRKLPRPASPESRADLQSLADAGLCERVYRKIPKCQEQ</sequence>
<keyword evidence="3" id="KW-1185">Reference proteome</keyword>
<dbReference type="InterPro" id="IPR011004">
    <property type="entry name" value="Trimer_LpxA-like_sf"/>
</dbReference>
<reference evidence="2 3" key="1">
    <citation type="submission" date="2018-04" db="EMBL/GenBank/DDBJ databases">
        <title>Novel species isolated from glacier.</title>
        <authorList>
            <person name="Liu Q."/>
            <person name="Xin Y.-H."/>
        </authorList>
    </citation>
    <scope>NUCLEOTIDE SEQUENCE [LARGE SCALE GENOMIC DNA]</scope>
    <source>
        <strain evidence="2 3">GT1R17</strain>
    </source>
</reference>
<organism evidence="2 3">
    <name type="scientific">Stenotrophobium rhamnosiphilum</name>
    <dbReference type="NCBI Taxonomy" id="2029166"/>
    <lineage>
        <taxon>Bacteria</taxon>
        <taxon>Pseudomonadati</taxon>
        <taxon>Pseudomonadota</taxon>
        <taxon>Gammaproteobacteria</taxon>
        <taxon>Nevskiales</taxon>
        <taxon>Nevskiaceae</taxon>
        <taxon>Stenotrophobium</taxon>
    </lineage>
</organism>
<evidence type="ECO:0000313" key="2">
    <source>
        <dbReference type="EMBL" id="PTU32365.1"/>
    </source>
</evidence>
<dbReference type="RefSeq" id="WP_107939559.1">
    <property type="nucleotide sequence ID" value="NZ_QANS01000002.1"/>
</dbReference>
<evidence type="ECO:0000256" key="1">
    <source>
        <dbReference type="ARBA" id="ARBA00007274"/>
    </source>
</evidence>
<dbReference type="Pfam" id="PF00132">
    <property type="entry name" value="Hexapep"/>
    <property type="match status" value="1"/>
</dbReference>
<dbReference type="PANTHER" id="PTHR43300:SF7">
    <property type="entry name" value="UDP-N-ACETYLBACILLOSAMINE N-ACETYLTRANSFERASE"/>
    <property type="match status" value="1"/>
</dbReference>
<dbReference type="OrthoDB" id="272049at2"/>
<dbReference type="EMBL" id="QANS01000002">
    <property type="protein sequence ID" value="PTU32365.1"/>
    <property type="molecule type" value="Genomic_DNA"/>
</dbReference>
<accession>A0A2T5MIH1</accession>
<protein>
    <recommendedName>
        <fullName evidence="4">Acyltransferase</fullName>
    </recommendedName>
</protein>
<comment type="similarity">
    <text evidence="1">Belongs to the transferase hexapeptide repeat family.</text>
</comment>
<dbReference type="SUPFAM" id="SSF51161">
    <property type="entry name" value="Trimeric LpxA-like enzymes"/>
    <property type="match status" value="1"/>
</dbReference>